<dbReference type="PANTHER" id="PTHR30349">
    <property type="entry name" value="PHAGE INTEGRASE-RELATED"/>
    <property type="match status" value="1"/>
</dbReference>
<dbReference type="InterPro" id="IPR011010">
    <property type="entry name" value="DNA_brk_join_enz"/>
</dbReference>
<keyword evidence="8" id="KW-0131">Cell cycle</keyword>
<dbReference type="Gene3D" id="1.10.150.130">
    <property type="match status" value="1"/>
</dbReference>
<dbReference type="PROSITE" id="PS51898">
    <property type="entry name" value="TYR_RECOMBINASE"/>
    <property type="match status" value="1"/>
</dbReference>
<dbReference type="Gene3D" id="1.10.443.10">
    <property type="entry name" value="Intergrase catalytic core"/>
    <property type="match status" value="1"/>
</dbReference>
<dbReference type="InterPro" id="IPR013762">
    <property type="entry name" value="Integrase-like_cat_sf"/>
</dbReference>
<dbReference type="GO" id="GO:0003677">
    <property type="term" value="F:DNA binding"/>
    <property type="evidence" value="ECO:0007669"/>
    <property type="project" value="UniProtKB-UniRule"/>
</dbReference>
<feature type="domain" description="Core-binding (CB)" evidence="12">
    <location>
        <begin position="35"/>
        <end position="134"/>
    </location>
</feature>
<proteinExistence type="predicted"/>
<dbReference type="GO" id="GO:0015074">
    <property type="term" value="P:DNA integration"/>
    <property type="evidence" value="ECO:0007669"/>
    <property type="project" value="UniProtKB-KW"/>
</dbReference>
<feature type="region of interest" description="Disordered" evidence="10">
    <location>
        <begin position="355"/>
        <end position="378"/>
    </location>
</feature>
<keyword evidence="2" id="KW-0963">Cytoplasm</keyword>
<evidence type="ECO:0000256" key="2">
    <source>
        <dbReference type="ARBA" id="ARBA00022490"/>
    </source>
</evidence>
<dbReference type="GO" id="GO:0005737">
    <property type="term" value="C:cytoplasm"/>
    <property type="evidence" value="ECO:0007669"/>
    <property type="project" value="UniProtKB-SubCell"/>
</dbReference>
<evidence type="ECO:0000256" key="6">
    <source>
        <dbReference type="ARBA" id="ARBA00023125"/>
    </source>
</evidence>
<evidence type="ECO:0000313" key="13">
    <source>
        <dbReference type="EMBL" id="GGI17955.1"/>
    </source>
</evidence>
<dbReference type="PROSITE" id="PS51900">
    <property type="entry name" value="CB"/>
    <property type="match status" value="1"/>
</dbReference>
<dbReference type="GO" id="GO:0007059">
    <property type="term" value="P:chromosome segregation"/>
    <property type="evidence" value="ECO:0007669"/>
    <property type="project" value="UniProtKB-KW"/>
</dbReference>
<evidence type="ECO:0000256" key="4">
    <source>
        <dbReference type="ARBA" id="ARBA00022829"/>
    </source>
</evidence>
<feature type="domain" description="Tyr recombinase" evidence="11">
    <location>
        <begin position="183"/>
        <end position="371"/>
    </location>
</feature>
<keyword evidence="7" id="KW-0233">DNA recombination</keyword>
<comment type="subcellular location">
    <subcellularLocation>
        <location evidence="1">Cytoplasm</location>
    </subcellularLocation>
</comment>
<evidence type="ECO:0000256" key="9">
    <source>
        <dbReference type="PROSITE-ProRule" id="PRU01248"/>
    </source>
</evidence>
<accession>A0A8J3ASP1</accession>
<evidence type="ECO:0000259" key="12">
    <source>
        <dbReference type="PROSITE" id="PS51900"/>
    </source>
</evidence>
<dbReference type="Proteomes" id="UP000626244">
    <property type="component" value="Unassembled WGS sequence"/>
</dbReference>
<reference evidence="14" key="1">
    <citation type="journal article" date="2019" name="Int. J. Syst. Evol. Microbiol.">
        <title>The Global Catalogue of Microorganisms (GCM) 10K type strain sequencing project: providing services to taxonomists for standard genome sequencing and annotation.</title>
        <authorList>
            <consortium name="The Broad Institute Genomics Platform"/>
            <consortium name="The Broad Institute Genome Sequencing Center for Infectious Disease"/>
            <person name="Wu L."/>
            <person name="Ma J."/>
        </authorList>
    </citation>
    <scope>NUCLEOTIDE SEQUENCE [LARGE SCALE GENOMIC DNA]</scope>
    <source>
        <strain evidence="14">CGMCC 1.14993</strain>
    </source>
</reference>
<keyword evidence="14" id="KW-1185">Reference proteome</keyword>
<organism evidence="13 14">
    <name type="scientific">Gottfriedia solisilvae</name>
    <dbReference type="NCBI Taxonomy" id="1516104"/>
    <lineage>
        <taxon>Bacteria</taxon>
        <taxon>Bacillati</taxon>
        <taxon>Bacillota</taxon>
        <taxon>Bacilli</taxon>
        <taxon>Bacillales</taxon>
        <taxon>Bacillaceae</taxon>
        <taxon>Gottfriedia</taxon>
    </lineage>
</organism>
<keyword evidence="5" id="KW-0229">DNA integration</keyword>
<dbReference type="InterPro" id="IPR010998">
    <property type="entry name" value="Integrase_recombinase_N"/>
</dbReference>
<dbReference type="InterPro" id="IPR002104">
    <property type="entry name" value="Integrase_catalytic"/>
</dbReference>
<evidence type="ECO:0000313" key="14">
    <source>
        <dbReference type="Proteomes" id="UP000626244"/>
    </source>
</evidence>
<feature type="compositionally biased region" description="Basic and acidic residues" evidence="10">
    <location>
        <begin position="361"/>
        <end position="378"/>
    </location>
</feature>
<dbReference type="EMBL" id="BMHB01000004">
    <property type="protein sequence ID" value="GGI17955.1"/>
    <property type="molecule type" value="Genomic_DNA"/>
</dbReference>
<dbReference type="Pfam" id="PF00589">
    <property type="entry name" value="Phage_integrase"/>
    <property type="match status" value="1"/>
</dbReference>
<comment type="caution">
    <text evidence="13">The sequence shown here is derived from an EMBL/GenBank/DDBJ whole genome shotgun (WGS) entry which is preliminary data.</text>
</comment>
<keyword evidence="4" id="KW-0159">Chromosome partition</keyword>
<evidence type="ECO:0000259" key="11">
    <source>
        <dbReference type="PROSITE" id="PS51898"/>
    </source>
</evidence>
<evidence type="ECO:0000256" key="8">
    <source>
        <dbReference type="ARBA" id="ARBA00023306"/>
    </source>
</evidence>
<evidence type="ECO:0000256" key="5">
    <source>
        <dbReference type="ARBA" id="ARBA00022908"/>
    </source>
</evidence>
<evidence type="ECO:0000256" key="3">
    <source>
        <dbReference type="ARBA" id="ARBA00022618"/>
    </source>
</evidence>
<keyword evidence="3" id="KW-0132">Cell division</keyword>
<dbReference type="InterPro" id="IPR050090">
    <property type="entry name" value="Tyrosine_recombinase_XerCD"/>
</dbReference>
<evidence type="ECO:0000256" key="10">
    <source>
        <dbReference type="SAM" id="MobiDB-lite"/>
    </source>
</evidence>
<dbReference type="SUPFAM" id="SSF56349">
    <property type="entry name" value="DNA breaking-rejoining enzymes"/>
    <property type="match status" value="1"/>
</dbReference>
<name>A0A8J3ASP1_9BACI</name>
<dbReference type="GO" id="GO:0006310">
    <property type="term" value="P:DNA recombination"/>
    <property type="evidence" value="ECO:0007669"/>
    <property type="project" value="UniProtKB-KW"/>
</dbReference>
<dbReference type="InterPro" id="IPR044068">
    <property type="entry name" value="CB"/>
</dbReference>
<dbReference type="RefSeq" id="WP_088003461.1">
    <property type="nucleotide sequence ID" value="NZ_BMHB01000004.1"/>
</dbReference>
<dbReference type="NCBIfam" id="NF003462">
    <property type="entry name" value="PRK05084.1"/>
    <property type="match status" value="1"/>
</dbReference>
<dbReference type="AlphaFoldDB" id="A0A8J3ASP1"/>
<dbReference type="OrthoDB" id="283809at2"/>
<evidence type="ECO:0000256" key="7">
    <source>
        <dbReference type="ARBA" id="ARBA00023172"/>
    </source>
</evidence>
<keyword evidence="6 9" id="KW-0238">DNA-binding</keyword>
<dbReference type="PANTHER" id="PTHR30349:SF77">
    <property type="entry name" value="TYROSINE RECOMBINASE XERC"/>
    <property type="match status" value="1"/>
</dbReference>
<protein>
    <submittedName>
        <fullName evidence="13">Tyrosine recombinase XerS</fullName>
    </submittedName>
</protein>
<sequence>MCHDNKTLREIANYEVKTKNLQQEKHLQQLKVLLPSLPPYVFKYFQKNRKRSATTLFNYANDYKLFFKFLANNAWVLDTLEKDYVLPVDIPISILSDLPLEEAEEFQGYLDGKFEQRTVNRRISSLKSLFNYLTQKSEDPITKEPYFYRNVFAKIETTKVSTDPVKRADSFEQKIYKGNEDLRFLDFIATDYEKSLSPTKLRYFLRDKNRDLAILSLFLGSGLRLSELAFLQLEDINFEENSLGVFRKGHTGKVHVTVNPRAMDELKEYLHTRSENYGCANDEKHVFFTKYKGSFSPFSTRSIQDLVEKYSKAFNVNKRLTPHKLRHTFATKHWTANKDLIGLQTQLGHTSSEITSSYTHVGKEKQHKNLENMDKLED</sequence>
<dbReference type="GO" id="GO:0051301">
    <property type="term" value="P:cell division"/>
    <property type="evidence" value="ECO:0007669"/>
    <property type="project" value="UniProtKB-KW"/>
</dbReference>
<gene>
    <name evidence="13" type="primary">xerS</name>
    <name evidence="13" type="ORF">GCM10007380_40520</name>
</gene>
<evidence type="ECO:0000256" key="1">
    <source>
        <dbReference type="ARBA" id="ARBA00004496"/>
    </source>
</evidence>